<dbReference type="Pfam" id="PF02635">
    <property type="entry name" value="DsrE"/>
    <property type="match status" value="1"/>
</dbReference>
<proteinExistence type="predicted"/>
<dbReference type="EMBL" id="CP000527">
    <property type="protein sequence ID" value="ABM28435.1"/>
    <property type="molecule type" value="Genomic_DNA"/>
</dbReference>
<dbReference type="HOGENOM" id="CLU_097491_0_0_7"/>
<dbReference type="Gene3D" id="3.30.110.40">
    <property type="entry name" value="TusA-like domain"/>
    <property type="match status" value="1"/>
</dbReference>
<dbReference type="RefSeq" id="WP_010938959.1">
    <property type="nucleotide sequence ID" value="NC_008751.1"/>
</dbReference>
<dbReference type="KEGG" id="dvl:Dvul_1417"/>
<dbReference type="Proteomes" id="UP000009173">
    <property type="component" value="Chromosome"/>
</dbReference>
<gene>
    <name evidence="2" type="ordered locus">Dvul_1417</name>
</gene>
<evidence type="ECO:0000313" key="3">
    <source>
        <dbReference type="Proteomes" id="UP000009173"/>
    </source>
</evidence>
<evidence type="ECO:0000259" key="1">
    <source>
        <dbReference type="Pfam" id="PF01206"/>
    </source>
</evidence>
<dbReference type="AlphaFoldDB" id="A0A0H3AA72"/>
<dbReference type="SUPFAM" id="SSF64307">
    <property type="entry name" value="SirA-like"/>
    <property type="match status" value="1"/>
</dbReference>
<dbReference type="NCBIfam" id="TIGR03527">
    <property type="entry name" value="selenium_YedF"/>
    <property type="match status" value="1"/>
</dbReference>
<dbReference type="SUPFAM" id="SSF75169">
    <property type="entry name" value="DsrEFH-like"/>
    <property type="match status" value="1"/>
</dbReference>
<feature type="domain" description="UPF0033" evidence="1">
    <location>
        <begin position="4"/>
        <end position="73"/>
    </location>
</feature>
<organism evidence="2 3">
    <name type="scientific">Nitratidesulfovibrio vulgaris (strain DP4)</name>
    <name type="common">Desulfovibrio vulgaris</name>
    <dbReference type="NCBI Taxonomy" id="391774"/>
    <lineage>
        <taxon>Bacteria</taxon>
        <taxon>Pseudomonadati</taxon>
        <taxon>Thermodesulfobacteriota</taxon>
        <taxon>Desulfovibrionia</taxon>
        <taxon>Desulfovibrionales</taxon>
        <taxon>Desulfovibrionaceae</taxon>
        <taxon>Nitratidesulfovibrio</taxon>
    </lineage>
</organism>
<accession>A0A0H3AA72</accession>
<dbReference type="SMR" id="A0A0H3AA72"/>
<dbReference type="Pfam" id="PF01206">
    <property type="entry name" value="TusA"/>
    <property type="match status" value="1"/>
</dbReference>
<dbReference type="InterPro" id="IPR036868">
    <property type="entry name" value="TusA-like_sf"/>
</dbReference>
<dbReference type="InterPro" id="IPR019870">
    <property type="entry name" value="Se_metab_YedF"/>
</dbReference>
<dbReference type="InterPro" id="IPR027396">
    <property type="entry name" value="DsrEFH-like"/>
</dbReference>
<dbReference type="CDD" id="cd03421">
    <property type="entry name" value="SirA_like_N"/>
    <property type="match status" value="1"/>
</dbReference>
<dbReference type="InterPro" id="IPR001455">
    <property type="entry name" value="TusA-like"/>
</dbReference>
<evidence type="ECO:0000313" key="2">
    <source>
        <dbReference type="EMBL" id="ABM28435.1"/>
    </source>
</evidence>
<reference evidence="3" key="1">
    <citation type="journal article" date="2009" name="Environ. Microbiol.">
        <title>Contribution of mobile genetic elements to Desulfovibrio vulgaris genome plasticity.</title>
        <authorList>
            <person name="Walker C.B."/>
            <person name="Stolyar S."/>
            <person name="Chivian D."/>
            <person name="Pinel N."/>
            <person name="Gabster J.A."/>
            <person name="Dehal P.S."/>
            <person name="He Z."/>
            <person name="Yang Z.K."/>
            <person name="Yen H.C."/>
            <person name="Zhou J."/>
            <person name="Wall J.D."/>
            <person name="Hazen T.C."/>
            <person name="Arkin A.P."/>
            <person name="Stahl D.A."/>
        </authorList>
    </citation>
    <scope>NUCLEOTIDE SEQUENCE [LARGE SCALE GENOMIC DNA]</scope>
    <source>
        <strain evidence="3">DP4</strain>
    </source>
</reference>
<name>A0A0H3AA72_NITV4</name>
<sequence>MPEITLNCQKLPCPQPVLRCKALLDTEAPARCTVTVDNAPASENVARFLTSRGYDTSVHADPEGLWNIIAVRKDSAVAPSCDCEVMDARGIAAIAGTAEMPQKVTVFITSETLGSGDDVLGGKLMANFLATLPELGDELWRIVCVNGGVRLATREHPAVTHLNKLEAMGVDILVCGTCLDHFGLLSEKAVGQTTNMLDVVTSLQLATKVIRP</sequence>
<protein>
    <recommendedName>
        <fullName evidence="1">UPF0033 domain-containing protein</fullName>
    </recommendedName>
</protein>
<dbReference type="InterPro" id="IPR003787">
    <property type="entry name" value="Sulphur_relay_DsrE/F-like"/>
</dbReference>